<dbReference type="InterPro" id="IPR003856">
    <property type="entry name" value="LPS_length_determ_N"/>
</dbReference>
<accession>A0ABY7YXL4</accession>
<dbReference type="Pfam" id="PF02706">
    <property type="entry name" value="Wzz"/>
    <property type="match status" value="1"/>
</dbReference>
<dbReference type="RefSeq" id="WP_282211570.1">
    <property type="nucleotide sequence ID" value="NZ_CP118247.1"/>
</dbReference>
<keyword evidence="9" id="KW-1185">Reference proteome</keyword>
<dbReference type="Proteomes" id="UP001222118">
    <property type="component" value="Chromosome"/>
</dbReference>
<dbReference type="EMBL" id="CP118247">
    <property type="protein sequence ID" value="WDR06056.1"/>
    <property type="molecule type" value="Genomic_DNA"/>
</dbReference>
<keyword evidence="2" id="KW-1003">Cell membrane</keyword>
<comment type="subcellular location">
    <subcellularLocation>
        <location evidence="1">Cell membrane</location>
        <topology evidence="1">Multi-pass membrane protein</topology>
    </subcellularLocation>
</comment>
<evidence type="ECO:0000256" key="1">
    <source>
        <dbReference type="ARBA" id="ARBA00004651"/>
    </source>
</evidence>
<name>A0ABY7YXL4_9HYPH</name>
<evidence type="ECO:0000256" key="2">
    <source>
        <dbReference type="ARBA" id="ARBA00022475"/>
    </source>
</evidence>
<organism evidence="8 9">
    <name type="scientific">Devosia rhodophyticola</name>
    <dbReference type="NCBI Taxonomy" id="3026423"/>
    <lineage>
        <taxon>Bacteria</taxon>
        <taxon>Pseudomonadati</taxon>
        <taxon>Pseudomonadota</taxon>
        <taxon>Alphaproteobacteria</taxon>
        <taxon>Hyphomicrobiales</taxon>
        <taxon>Devosiaceae</taxon>
        <taxon>Devosia</taxon>
    </lineage>
</organism>
<feature type="transmembrane region" description="Helical" evidence="6">
    <location>
        <begin position="29"/>
        <end position="47"/>
    </location>
</feature>
<evidence type="ECO:0000256" key="4">
    <source>
        <dbReference type="ARBA" id="ARBA00022989"/>
    </source>
</evidence>
<evidence type="ECO:0000256" key="5">
    <source>
        <dbReference type="ARBA" id="ARBA00023136"/>
    </source>
</evidence>
<evidence type="ECO:0000313" key="8">
    <source>
        <dbReference type="EMBL" id="WDR06056.1"/>
    </source>
</evidence>
<dbReference type="PANTHER" id="PTHR32309:SF13">
    <property type="entry name" value="FERRIC ENTEROBACTIN TRANSPORT PROTEIN FEPE"/>
    <property type="match status" value="1"/>
</dbReference>
<keyword evidence="4 6" id="KW-1133">Transmembrane helix</keyword>
<keyword evidence="3 6" id="KW-0812">Transmembrane</keyword>
<gene>
    <name evidence="8" type="ORF">PSQ90_00910</name>
</gene>
<sequence length="443" mass="48242">MTLDSQATRDARIDTSAIIAAVWSRLPRIILVSLVILAVAYVALSFMPKVYDSSASILIEPRSNIYTRASNEAAPSTNANDAGVVSSQMELLRSRDTLLKVVRSEMLGDIPEFNGSQSGFSPIAMIKQLLGRAASPEDRDAVALASLYDHLTVIQERDSRIISVHVRSKDPELAARLANAVARAHVARRTELSLSDTAEASGWLKEEIDKLRTSVTRSENAVANFKVDNDLFSGTNNTSLLDQQLSSVASQMSAAQERKNTAMSRATLIRGLIDRGQPIDSVPDVRDSAVIQQLTQDKARLQGERAQKSSTLLSNHPAIKALTAQIAELDKQIGIEGRRVADALEAEAQIEAGIETSLQADLAKLKGSASTATRETVTLDGLQREAKAQRDLLEGYLQRYSEAASRTDAQSALPDVRVISFAAPRSRLLHPKSLSSCWRWVLF</sequence>
<feature type="domain" description="Polysaccharide chain length determinant N-terminal" evidence="7">
    <location>
        <begin position="13"/>
        <end position="104"/>
    </location>
</feature>
<evidence type="ECO:0000259" key="7">
    <source>
        <dbReference type="Pfam" id="PF02706"/>
    </source>
</evidence>
<dbReference type="InterPro" id="IPR050445">
    <property type="entry name" value="Bact_polysacc_biosynth/exp"/>
</dbReference>
<reference evidence="8 9" key="1">
    <citation type="submission" date="2023-02" db="EMBL/GenBank/DDBJ databases">
        <title>Devosia chondri sp. nov., isolated from the phycosphere of marine algae.</title>
        <authorList>
            <person name="Kim J.M."/>
            <person name="Lee J.K."/>
            <person name="Choi B.J."/>
            <person name="Bayburt H."/>
            <person name="Jeon C.O."/>
        </authorList>
    </citation>
    <scope>NUCLEOTIDE SEQUENCE [LARGE SCALE GENOMIC DNA]</scope>
    <source>
        <strain evidence="8 9">G2-5</strain>
    </source>
</reference>
<dbReference type="PANTHER" id="PTHR32309">
    <property type="entry name" value="TYROSINE-PROTEIN KINASE"/>
    <property type="match status" value="1"/>
</dbReference>
<evidence type="ECO:0000256" key="6">
    <source>
        <dbReference type="SAM" id="Phobius"/>
    </source>
</evidence>
<protein>
    <submittedName>
        <fullName evidence="8">GumC family protein</fullName>
    </submittedName>
</protein>
<evidence type="ECO:0000256" key="3">
    <source>
        <dbReference type="ARBA" id="ARBA00022692"/>
    </source>
</evidence>
<evidence type="ECO:0000313" key="9">
    <source>
        <dbReference type="Proteomes" id="UP001222118"/>
    </source>
</evidence>
<proteinExistence type="predicted"/>
<keyword evidence="5 6" id="KW-0472">Membrane</keyword>